<dbReference type="AlphaFoldDB" id="A0A5B1CJ36"/>
<sequence length="272" mass="29861" precursor="true">MTYQPIKTHRRSLRKLLSTAALASLTLCFVASTATAQDSVRDRLSPGNGPDWAGEPNAETNGYAGGESQSQPQAGSQITRPGPDQPWFRGNDGRFFYRDEAGNSVYEDQVYGPRTANRNRNGLAINQRPVLGVALSDTPSGVQVSAVQPGSAAEQAGIRTGDIINRVNDQDATSSEDFVNRVGQMNAGDPLVMDYTRNGQQQRANATLGSATMQDELYRSARPIWDGMMRNRGSMNMNQFRRDFDDLRRQVDDLSQRFNTFSDGSAAKQVTE</sequence>
<evidence type="ECO:0000256" key="1">
    <source>
        <dbReference type="SAM" id="MobiDB-lite"/>
    </source>
</evidence>
<evidence type="ECO:0000313" key="4">
    <source>
        <dbReference type="EMBL" id="KAA1261177.1"/>
    </source>
</evidence>
<dbReference type="OrthoDB" id="255839at2"/>
<dbReference type="InterPro" id="IPR036034">
    <property type="entry name" value="PDZ_sf"/>
</dbReference>
<comment type="caution">
    <text evidence="4">The sequence shown here is derived from an EMBL/GenBank/DDBJ whole genome shotgun (WGS) entry which is preliminary data.</text>
</comment>
<protein>
    <submittedName>
        <fullName evidence="4">Serine endoprotease</fullName>
    </submittedName>
</protein>
<dbReference type="GO" id="GO:0008233">
    <property type="term" value="F:peptidase activity"/>
    <property type="evidence" value="ECO:0007669"/>
    <property type="project" value="UniProtKB-KW"/>
</dbReference>
<dbReference type="Gene3D" id="2.30.42.10">
    <property type="match status" value="1"/>
</dbReference>
<feature type="signal peptide" evidence="2">
    <location>
        <begin position="1"/>
        <end position="36"/>
    </location>
</feature>
<gene>
    <name evidence="4" type="ORF">LF1_37220</name>
</gene>
<feature type="domain" description="PDZ" evidence="3">
    <location>
        <begin position="113"/>
        <end position="182"/>
    </location>
</feature>
<dbReference type="SUPFAM" id="SSF50156">
    <property type="entry name" value="PDZ domain-like"/>
    <property type="match status" value="1"/>
</dbReference>
<dbReference type="CDD" id="cd06779">
    <property type="entry name" value="cpPDZ_Deg_HtrA-like"/>
    <property type="match status" value="1"/>
</dbReference>
<dbReference type="GO" id="GO:0006508">
    <property type="term" value="P:proteolysis"/>
    <property type="evidence" value="ECO:0007669"/>
    <property type="project" value="UniProtKB-KW"/>
</dbReference>
<evidence type="ECO:0000256" key="2">
    <source>
        <dbReference type="SAM" id="SignalP"/>
    </source>
</evidence>
<dbReference type="Proteomes" id="UP000322699">
    <property type="component" value="Unassembled WGS sequence"/>
</dbReference>
<evidence type="ECO:0000259" key="3">
    <source>
        <dbReference type="PROSITE" id="PS50106"/>
    </source>
</evidence>
<name>A0A5B1CJ36_9BACT</name>
<feature type="chain" id="PRO_5022745003" evidence="2">
    <location>
        <begin position="37"/>
        <end position="272"/>
    </location>
</feature>
<keyword evidence="4" id="KW-0645">Protease</keyword>
<dbReference type="EMBL" id="VRLW01000001">
    <property type="protein sequence ID" value="KAA1261177.1"/>
    <property type="molecule type" value="Genomic_DNA"/>
</dbReference>
<accession>A0A5B1CJ36</accession>
<dbReference type="Pfam" id="PF13180">
    <property type="entry name" value="PDZ_2"/>
    <property type="match status" value="1"/>
</dbReference>
<keyword evidence="2" id="KW-0732">Signal</keyword>
<proteinExistence type="predicted"/>
<feature type="compositionally biased region" description="Polar residues" evidence="1">
    <location>
        <begin position="67"/>
        <end position="79"/>
    </location>
</feature>
<dbReference type="PROSITE" id="PS50106">
    <property type="entry name" value="PDZ"/>
    <property type="match status" value="1"/>
</dbReference>
<keyword evidence="5" id="KW-1185">Reference proteome</keyword>
<feature type="region of interest" description="Disordered" evidence="1">
    <location>
        <begin position="40"/>
        <end position="93"/>
    </location>
</feature>
<keyword evidence="4" id="KW-0378">Hydrolase</keyword>
<organism evidence="4 5">
    <name type="scientific">Rubripirellula obstinata</name>
    <dbReference type="NCBI Taxonomy" id="406547"/>
    <lineage>
        <taxon>Bacteria</taxon>
        <taxon>Pseudomonadati</taxon>
        <taxon>Planctomycetota</taxon>
        <taxon>Planctomycetia</taxon>
        <taxon>Pirellulales</taxon>
        <taxon>Pirellulaceae</taxon>
        <taxon>Rubripirellula</taxon>
    </lineage>
</organism>
<dbReference type="RefSeq" id="WP_068259966.1">
    <property type="nucleotide sequence ID" value="NZ_LWSK01000013.1"/>
</dbReference>
<evidence type="ECO:0000313" key="5">
    <source>
        <dbReference type="Proteomes" id="UP000322699"/>
    </source>
</evidence>
<dbReference type="InterPro" id="IPR001478">
    <property type="entry name" value="PDZ"/>
</dbReference>
<dbReference type="SMART" id="SM00228">
    <property type="entry name" value="PDZ"/>
    <property type="match status" value="1"/>
</dbReference>
<reference evidence="4 5" key="1">
    <citation type="submission" date="2019-08" db="EMBL/GenBank/DDBJ databases">
        <title>Deep-cultivation of Planctomycetes and their phenomic and genomic characterization uncovers novel biology.</title>
        <authorList>
            <person name="Wiegand S."/>
            <person name="Jogler M."/>
            <person name="Boedeker C."/>
            <person name="Pinto D."/>
            <person name="Vollmers J."/>
            <person name="Rivas-Marin E."/>
            <person name="Kohn T."/>
            <person name="Peeters S.H."/>
            <person name="Heuer A."/>
            <person name="Rast P."/>
            <person name="Oberbeckmann S."/>
            <person name="Bunk B."/>
            <person name="Jeske O."/>
            <person name="Meyerdierks A."/>
            <person name="Storesund J.E."/>
            <person name="Kallscheuer N."/>
            <person name="Luecker S."/>
            <person name="Lage O.M."/>
            <person name="Pohl T."/>
            <person name="Merkel B.J."/>
            <person name="Hornburger P."/>
            <person name="Mueller R.-W."/>
            <person name="Bruemmer F."/>
            <person name="Labrenz M."/>
            <person name="Spormann A.M."/>
            <person name="Op Den Camp H."/>
            <person name="Overmann J."/>
            <person name="Amann R."/>
            <person name="Jetten M.S.M."/>
            <person name="Mascher T."/>
            <person name="Medema M.H."/>
            <person name="Devos D.P."/>
            <person name="Kaster A.-K."/>
            <person name="Ovreas L."/>
            <person name="Rohde M."/>
            <person name="Galperin M.Y."/>
            <person name="Jogler C."/>
        </authorList>
    </citation>
    <scope>NUCLEOTIDE SEQUENCE [LARGE SCALE GENOMIC DNA]</scope>
    <source>
        <strain evidence="4 5">LF1</strain>
    </source>
</reference>